<dbReference type="OrthoDB" id="10002886at2759"/>
<feature type="non-terminal residue" evidence="2">
    <location>
        <position position="237"/>
    </location>
</feature>
<comment type="caution">
    <text evidence="2">The sequence shown here is derived from an EMBL/GenBank/DDBJ whole genome shotgun (WGS) entry which is preliminary data.</text>
</comment>
<accession>A0A8S3YZD2</accession>
<organism evidence="2 3">
    <name type="scientific">Candidula unifasciata</name>
    <dbReference type="NCBI Taxonomy" id="100452"/>
    <lineage>
        <taxon>Eukaryota</taxon>
        <taxon>Metazoa</taxon>
        <taxon>Spiralia</taxon>
        <taxon>Lophotrochozoa</taxon>
        <taxon>Mollusca</taxon>
        <taxon>Gastropoda</taxon>
        <taxon>Heterobranchia</taxon>
        <taxon>Euthyneura</taxon>
        <taxon>Panpulmonata</taxon>
        <taxon>Eupulmonata</taxon>
        <taxon>Stylommatophora</taxon>
        <taxon>Helicina</taxon>
        <taxon>Helicoidea</taxon>
        <taxon>Geomitridae</taxon>
        <taxon>Candidula</taxon>
    </lineage>
</organism>
<gene>
    <name evidence="2" type="ORF">CUNI_LOCUS6148</name>
</gene>
<sequence length="237" mass="25838">LIHKNKTKELGRDLFHSCKVYIGSYQNCVMVQGAVQAAFITMLNKFVGGLVESEEAVVDDQDDVLADFKPNSKAVPTANLISEVVLILTFLTDRLEVVASVPEGKQALPLLLEGVNTVLAKVQSTIKHNSDFQELLWQRLCPCLISLLGEPKAEKSTGSQKAGWSEISRSTGKSTSSPHITQASAKVIYSIAGELASLVGSIPPLRPVLESLFHKILMFPLPPNRHDALRVLKEVRG</sequence>
<keyword evidence="3" id="KW-1185">Reference proteome</keyword>
<evidence type="ECO:0000313" key="3">
    <source>
        <dbReference type="Proteomes" id="UP000678393"/>
    </source>
</evidence>
<feature type="non-terminal residue" evidence="2">
    <location>
        <position position="1"/>
    </location>
</feature>
<name>A0A8S3YZD2_9EUPU</name>
<dbReference type="EMBL" id="CAJHNH020000931">
    <property type="protein sequence ID" value="CAG5120590.1"/>
    <property type="molecule type" value="Genomic_DNA"/>
</dbReference>
<protein>
    <submittedName>
        <fullName evidence="2">Uncharacterized protein</fullName>
    </submittedName>
</protein>
<dbReference type="Proteomes" id="UP000678393">
    <property type="component" value="Unassembled WGS sequence"/>
</dbReference>
<proteinExistence type="predicted"/>
<evidence type="ECO:0000256" key="1">
    <source>
        <dbReference type="SAM" id="MobiDB-lite"/>
    </source>
</evidence>
<dbReference type="AlphaFoldDB" id="A0A8S3YZD2"/>
<reference evidence="2" key="1">
    <citation type="submission" date="2021-04" db="EMBL/GenBank/DDBJ databases">
        <authorList>
            <consortium name="Molecular Ecology Group"/>
        </authorList>
    </citation>
    <scope>NUCLEOTIDE SEQUENCE</scope>
</reference>
<feature type="region of interest" description="Disordered" evidence="1">
    <location>
        <begin position="154"/>
        <end position="178"/>
    </location>
</feature>
<feature type="compositionally biased region" description="Polar residues" evidence="1">
    <location>
        <begin position="156"/>
        <end position="178"/>
    </location>
</feature>
<evidence type="ECO:0000313" key="2">
    <source>
        <dbReference type="EMBL" id="CAG5120590.1"/>
    </source>
</evidence>